<dbReference type="GO" id="GO:0000287">
    <property type="term" value="F:magnesium ion binding"/>
    <property type="evidence" value="ECO:0007669"/>
    <property type="project" value="InterPro"/>
</dbReference>
<evidence type="ECO:0000256" key="1">
    <source>
        <dbReference type="ARBA" id="ARBA00001946"/>
    </source>
</evidence>
<dbReference type="GO" id="GO:0009570">
    <property type="term" value="C:chloroplast stroma"/>
    <property type="evidence" value="ECO:0007669"/>
    <property type="project" value="UniProtKB-ARBA"/>
</dbReference>
<keyword evidence="12 15" id="KW-0324">Glycolysis</keyword>
<dbReference type="InterPro" id="IPR015795">
    <property type="entry name" value="Pyrv_Knase_C"/>
</dbReference>
<dbReference type="PRINTS" id="PR01050">
    <property type="entry name" value="PYRUVTKNASE"/>
</dbReference>
<dbReference type="InterPro" id="IPR011037">
    <property type="entry name" value="Pyrv_Knase-like_insert_dom_sf"/>
</dbReference>
<feature type="domain" description="Inositol 1,3,4-trisphosphate 5/6-kinase ATP-grasp" evidence="18">
    <location>
        <begin position="138"/>
        <end position="317"/>
    </location>
</feature>
<dbReference type="GO" id="GO:0005524">
    <property type="term" value="F:ATP binding"/>
    <property type="evidence" value="ECO:0007669"/>
    <property type="project" value="UniProtKB-KW"/>
</dbReference>
<dbReference type="GO" id="GO:0005737">
    <property type="term" value="C:cytoplasm"/>
    <property type="evidence" value="ECO:0000318"/>
    <property type="project" value="GO_Central"/>
</dbReference>
<evidence type="ECO:0000256" key="13">
    <source>
        <dbReference type="ARBA" id="ARBA00023317"/>
    </source>
</evidence>
<dbReference type="PROSITE" id="PS00110">
    <property type="entry name" value="PYRUVATE_KINASE"/>
    <property type="match status" value="1"/>
</dbReference>
<dbReference type="InterPro" id="IPR036918">
    <property type="entry name" value="Pyrv_Knase_C_sf"/>
</dbReference>
<comment type="similarity">
    <text evidence="4 15">Belongs to the pyruvate kinase family.</text>
</comment>
<gene>
    <name evidence="20" type="ORF">AMTR_s00033p00122000</name>
</gene>
<dbReference type="Pfam" id="PF00224">
    <property type="entry name" value="PK"/>
    <property type="match status" value="1"/>
</dbReference>
<evidence type="ECO:0000313" key="20">
    <source>
        <dbReference type="EMBL" id="ERN14224.1"/>
    </source>
</evidence>
<protein>
    <recommendedName>
        <fullName evidence="5 15">Pyruvate kinase</fullName>
        <ecNumber evidence="5 15">2.7.1.40</ecNumber>
    </recommendedName>
</protein>
<evidence type="ECO:0000259" key="17">
    <source>
        <dbReference type="Pfam" id="PF02887"/>
    </source>
</evidence>
<dbReference type="InterPro" id="IPR015806">
    <property type="entry name" value="Pyrv_Knase_insert_dom_sf"/>
</dbReference>
<dbReference type="Gene3D" id="3.30.470.20">
    <property type="entry name" value="ATP-grasp fold, B domain"/>
    <property type="match status" value="1"/>
</dbReference>
<evidence type="ECO:0000256" key="15">
    <source>
        <dbReference type="RuleBase" id="RU000504"/>
    </source>
</evidence>
<dbReference type="Gramene" id="ERN14224">
    <property type="protein sequence ID" value="ERN14224"/>
    <property type="gene ID" value="AMTR_s00033p00122000"/>
</dbReference>
<dbReference type="EC" id="2.7.1.40" evidence="5 15"/>
<dbReference type="Gene3D" id="3.20.20.60">
    <property type="entry name" value="Phosphoenolpyruvate-binding domains"/>
    <property type="match status" value="1"/>
</dbReference>
<dbReference type="SUPFAM" id="SSF52935">
    <property type="entry name" value="PK C-terminal domain-like"/>
    <property type="match status" value="1"/>
</dbReference>
<dbReference type="SUPFAM" id="SSF51621">
    <property type="entry name" value="Phosphoenolpyruvate/pyruvate domain"/>
    <property type="match status" value="1"/>
</dbReference>
<evidence type="ECO:0000256" key="7">
    <source>
        <dbReference type="ARBA" id="ARBA00022723"/>
    </source>
</evidence>
<dbReference type="Proteomes" id="UP000017836">
    <property type="component" value="Unassembled WGS sequence"/>
</dbReference>
<dbReference type="InterPro" id="IPR018209">
    <property type="entry name" value="Pyrv_Knase_AS"/>
</dbReference>
<comment type="catalytic activity">
    <reaction evidence="14 15">
        <text>pyruvate + ATP = phosphoenolpyruvate + ADP + H(+)</text>
        <dbReference type="Rhea" id="RHEA:18157"/>
        <dbReference type="ChEBI" id="CHEBI:15361"/>
        <dbReference type="ChEBI" id="CHEBI:15378"/>
        <dbReference type="ChEBI" id="CHEBI:30616"/>
        <dbReference type="ChEBI" id="CHEBI:58702"/>
        <dbReference type="ChEBI" id="CHEBI:456216"/>
        <dbReference type="EC" id="2.7.1.40"/>
    </reaction>
</comment>
<keyword evidence="21" id="KW-1185">Reference proteome</keyword>
<keyword evidence="6 15" id="KW-0808">Transferase</keyword>
<dbReference type="Pfam" id="PF02887">
    <property type="entry name" value="PK_C"/>
    <property type="match status" value="1"/>
</dbReference>
<evidence type="ECO:0000256" key="8">
    <source>
        <dbReference type="ARBA" id="ARBA00022741"/>
    </source>
</evidence>
<dbReference type="InterPro" id="IPR040442">
    <property type="entry name" value="Pyrv_kinase-like_dom_sf"/>
</dbReference>
<evidence type="ECO:0000256" key="10">
    <source>
        <dbReference type="ARBA" id="ARBA00022840"/>
    </source>
</evidence>
<evidence type="ECO:0000313" key="21">
    <source>
        <dbReference type="Proteomes" id="UP000017836"/>
    </source>
</evidence>
<dbReference type="AlphaFoldDB" id="U5CVS3"/>
<evidence type="ECO:0000256" key="3">
    <source>
        <dbReference type="ARBA" id="ARBA00004997"/>
    </source>
</evidence>
<comment type="cofactor">
    <cofactor evidence="1">
        <name>Mg(2+)</name>
        <dbReference type="ChEBI" id="CHEBI:18420"/>
    </cofactor>
</comment>
<keyword evidence="10" id="KW-0067">ATP-binding</keyword>
<evidence type="ECO:0000259" key="19">
    <source>
        <dbReference type="Pfam" id="PF17927"/>
    </source>
</evidence>
<evidence type="ECO:0000256" key="11">
    <source>
        <dbReference type="ARBA" id="ARBA00022842"/>
    </source>
</evidence>
<evidence type="ECO:0000256" key="9">
    <source>
        <dbReference type="ARBA" id="ARBA00022777"/>
    </source>
</evidence>
<accession>U5CVS3</accession>
<dbReference type="GO" id="GO:0030955">
    <property type="term" value="F:potassium ion binding"/>
    <property type="evidence" value="ECO:0007669"/>
    <property type="project" value="InterPro"/>
</dbReference>
<evidence type="ECO:0000256" key="2">
    <source>
        <dbReference type="ARBA" id="ARBA00001958"/>
    </source>
</evidence>
<dbReference type="Pfam" id="PF05770">
    <property type="entry name" value="Ins134_P3_kin"/>
    <property type="match status" value="1"/>
</dbReference>
<evidence type="ECO:0000256" key="4">
    <source>
        <dbReference type="ARBA" id="ARBA00008663"/>
    </source>
</evidence>
<feature type="domain" description="Inositol-tetrakisphosphate 1-kinase N-terminal" evidence="19">
    <location>
        <begin position="38"/>
        <end position="117"/>
    </location>
</feature>
<dbReference type="InterPro" id="IPR015793">
    <property type="entry name" value="Pyrv_Knase_brl"/>
</dbReference>
<dbReference type="EMBL" id="KI392557">
    <property type="protein sequence ID" value="ERN14224.1"/>
    <property type="molecule type" value="Genomic_DNA"/>
</dbReference>
<feature type="domain" description="Pyruvate kinase barrel" evidence="16">
    <location>
        <begin position="394"/>
        <end position="622"/>
    </location>
</feature>
<dbReference type="SUPFAM" id="SSF56059">
    <property type="entry name" value="Glutathione synthetase ATP-binding domain-like"/>
    <property type="match status" value="1"/>
</dbReference>
<keyword evidence="8" id="KW-0547">Nucleotide-binding</keyword>
<keyword evidence="11 15" id="KW-0460">Magnesium</keyword>
<feature type="domain" description="Pyruvate kinase C-terminal" evidence="17">
    <location>
        <begin position="661"/>
        <end position="761"/>
    </location>
</feature>
<dbReference type="STRING" id="13333.U5CVS3"/>
<dbReference type="SUPFAM" id="SSF50800">
    <property type="entry name" value="PK beta-barrel domain-like"/>
    <property type="match status" value="1"/>
</dbReference>
<evidence type="ECO:0000256" key="12">
    <source>
        <dbReference type="ARBA" id="ARBA00023152"/>
    </source>
</evidence>
<evidence type="ECO:0000259" key="18">
    <source>
        <dbReference type="Pfam" id="PF05770"/>
    </source>
</evidence>
<dbReference type="Gene3D" id="3.40.1380.20">
    <property type="entry name" value="Pyruvate kinase, C-terminal domain"/>
    <property type="match status" value="1"/>
</dbReference>
<evidence type="ECO:0000256" key="14">
    <source>
        <dbReference type="ARBA" id="ARBA00048152"/>
    </source>
</evidence>
<dbReference type="InterPro" id="IPR001697">
    <property type="entry name" value="Pyr_Knase"/>
</dbReference>
<organism evidence="20 21">
    <name type="scientific">Amborella trichopoda</name>
    <dbReference type="NCBI Taxonomy" id="13333"/>
    <lineage>
        <taxon>Eukaryota</taxon>
        <taxon>Viridiplantae</taxon>
        <taxon>Streptophyta</taxon>
        <taxon>Embryophyta</taxon>
        <taxon>Tracheophyta</taxon>
        <taxon>Spermatophyta</taxon>
        <taxon>Magnoliopsida</taxon>
        <taxon>Amborellales</taxon>
        <taxon>Amborellaceae</taxon>
        <taxon>Amborella</taxon>
    </lineage>
</organism>
<comment type="cofactor">
    <cofactor evidence="2">
        <name>K(+)</name>
        <dbReference type="ChEBI" id="CHEBI:29103"/>
    </cofactor>
</comment>
<dbReference type="InterPro" id="IPR040464">
    <property type="entry name" value="InsP(3)kin_ATP-grasp"/>
</dbReference>
<dbReference type="PANTHER" id="PTHR11817">
    <property type="entry name" value="PYRUVATE KINASE"/>
    <property type="match status" value="1"/>
</dbReference>
<comment type="pathway">
    <text evidence="3 15">Carbohydrate degradation; glycolysis; pyruvate from D-glyceraldehyde 3-phosphate: step 5/5.</text>
</comment>
<evidence type="ECO:0000256" key="5">
    <source>
        <dbReference type="ARBA" id="ARBA00012142"/>
    </source>
</evidence>
<dbReference type="GO" id="GO:0016301">
    <property type="term" value="F:kinase activity"/>
    <property type="evidence" value="ECO:0007669"/>
    <property type="project" value="UniProtKB-KW"/>
</dbReference>
<dbReference type="HOGENOM" id="CLU_359176_0_0_1"/>
<dbReference type="InterPro" id="IPR041429">
    <property type="entry name" value="ITPK1_N"/>
</dbReference>
<dbReference type="GO" id="GO:0006096">
    <property type="term" value="P:glycolytic process"/>
    <property type="evidence" value="ECO:0000318"/>
    <property type="project" value="GO_Central"/>
</dbReference>
<dbReference type="eggNOG" id="KOG2323">
    <property type="taxonomic scope" value="Eukaryota"/>
</dbReference>
<evidence type="ECO:0000259" key="16">
    <source>
        <dbReference type="Pfam" id="PF00224"/>
    </source>
</evidence>
<keyword evidence="9 15" id="KW-0418">Kinase</keyword>
<dbReference type="Gene3D" id="2.40.33.10">
    <property type="entry name" value="PK beta-barrel domain-like"/>
    <property type="match status" value="1"/>
</dbReference>
<name>U5CVS3_AMBTC</name>
<dbReference type="InterPro" id="IPR015813">
    <property type="entry name" value="Pyrv/PenolPyrv_kinase-like_dom"/>
</dbReference>
<sequence length="780" mass="87586">MEGVAEPLRVSYMNDEDWGERDMEMSSRYQMQQQKKLVVGYALTSKKVKSFLQPKLERLARKKGILFVAIDRNKSLTEQGPFDIVLHKLTGREWRQILEDYRQKYPEVTVLDPPDAIQHVHNRQSMLQDVADLNLCDSYGKVGVPKQLVIITDPSSIPDAVKRSGLQLPLVAKPLVVDGSAKSHELSLAYDQLSLSQLEPPLVLQEFVNHGGVLFKVYIVGDAVKVVRRFSLPDVDSRQLLNCAGVIPFPRVSNAAASADDADLDPCIAELPPRPLLEKLAKELRRRLGLRLFNIDMIREHGSKDRFYVIDINYFPARLHRLFTIVGEYMHESPFHVTSHRYYFPSYTRFWLSYWGTLALQKSWEKEKYTPELTSRDEDGSIWLFTPQKFDGPQPHTVQANCEGFADGVEVGDELVIDGGMASFEVIEKVGNNLRCKCIDPGLLLPRAKLTFWRDGKRVGKNFELPTLSAKDWADIDFGISEGVDFIAVSFVRAADDIRNLKDYLATRSSESIKVLAKIESFESLENLEEIIEASNGIMVARGDLGVEIPLEQIPAIQEKITSLCRQLNKPVIIASQLLESMIEYPTPTRAEVADVSEAVRQLADALMLSGESAIGMYSDKALGVLRLASARMEGWCQEERHHNSFVPLQLGTSLPDQIAEQICNSAVEIANNLAVDAIFVYTRYGYMASLLSRNRPYSPIFAFTDIDNTRKALNLHWGVIPIGIELSIDMEENFRRSFGLAEKRGVVQSGDLVLVVSDVTPIDPTTTGALQSLQVRTIA</sequence>
<evidence type="ECO:0000256" key="6">
    <source>
        <dbReference type="ARBA" id="ARBA00022679"/>
    </source>
</evidence>
<dbReference type="FunFam" id="3.20.20.60:FF:000025">
    <property type="entry name" value="Pyruvate kinase"/>
    <property type="match status" value="1"/>
</dbReference>
<keyword evidence="13" id="KW-0670">Pyruvate</keyword>
<dbReference type="Pfam" id="PF17927">
    <property type="entry name" value="Ins134_P3_kin_N"/>
    <property type="match status" value="1"/>
</dbReference>
<keyword evidence="7" id="KW-0479">Metal-binding</keyword>
<proteinExistence type="inferred from homology"/>
<dbReference type="UniPathway" id="UPA00109">
    <property type="reaction ID" value="UER00188"/>
</dbReference>
<dbReference type="GO" id="GO:0004743">
    <property type="term" value="F:pyruvate kinase activity"/>
    <property type="evidence" value="ECO:0000318"/>
    <property type="project" value="GO_Central"/>
</dbReference>
<reference evidence="21" key="1">
    <citation type="journal article" date="2013" name="Science">
        <title>The Amborella genome and the evolution of flowering plants.</title>
        <authorList>
            <consortium name="Amborella Genome Project"/>
        </authorList>
    </citation>
    <scope>NUCLEOTIDE SEQUENCE [LARGE SCALE GENOMIC DNA]</scope>
</reference>
<dbReference type="NCBIfam" id="TIGR01064">
    <property type="entry name" value="pyruv_kin"/>
    <property type="match status" value="1"/>
</dbReference>